<protein>
    <submittedName>
        <fullName evidence="1">Uncharacterized protein</fullName>
    </submittedName>
</protein>
<sequence length="309" mass="30366">MQRVPPIGGELGPLADTFAEDFMKKVLGLMVAVSLLAWTLGCASSKQLGPLNHGGGSGGGGGNGTVASGNWAFVGSGTNGPMHIGGSLTGSGTSVSGDMFVVGGNGYAIGNSTGPMTVSGSVSNGTLTMTGVIGSSTITLTFTDVTSSGATSLPNGTFSVVGGTDAGDSGTMTGVMASSFSGTWQGNEPVTTGLVSVEFTQASTATSTGGRAGSYPLTASGTGVVFSGIAGCTVTGTLDSALSFTAGDIVYLKIDTTDNIIAGHMIYLGFANDPTAPSMISGGGYVYAGGTNCMLQNDNTQHPLSLTKQ</sequence>
<evidence type="ECO:0000313" key="2">
    <source>
        <dbReference type="Proteomes" id="UP000002432"/>
    </source>
</evidence>
<keyword evidence="2" id="KW-1185">Reference proteome</keyword>
<organism evidence="1 2">
    <name type="scientific">Koribacter versatilis (strain Ellin345)</name>
    <dbReference type="NCBI Taxonomy" id="204669"/>
    <lineage>
        <taxon>Bacteria</taxon>
        <taxon>Pseudomonadati</taxon>
        <taxon>Acidobacteriota</taxon>
        <taxon>Terriglobia</taxon>
        <taxon>Terriglobales</taxon>
        <taxon>Candidatus Korobacteraceae</taxon>
        <taxon>Candidatus Korobacter</taxon>
    </lineage>
</organism>
<reference evidence="1 2" key="1">
    <citation type="journal article" date="2009" name="Appl. Environ. Microbiol.">
        <title>Three genomes from the phylum Acidobacteria provide insight into the lifestyles of these microorganisms in soils.</title>
        <authorList>
            <person name="Ward N.L."/>
            <person name="Challacombe J.F."/>
            <person name="Janssen P.H."/>
            <person name="Henrissat B."/>
            <person name="Coutinho P.M."/>
            <person name="Wu M."/>
            <person name="Xie G."/>
            <person name="Haft D.H."/>
            <person name="Sait M."/>
            <person name="Badger J."/>
            <person name="Barabote R.D."/>
            <person name="Bradley B."/>
            <person name="Brettin T.S."/>
            <person name="Brinkac L.M."/>
            <person name="Bruce D."/>
            <person name="Creasy T."/>
            <person name="Daugherty S.C."/>
            <person name="Davidsen T.M."/>
            <person name="DeBoy R.T."/>
            <person name="Detter J.C."/>
            <person name="Dodson R.J."/>
            <person name="Durkin A.S."/>
            <person name="Ganapathy A."/>
            <person name="Gwinn-Giglio M."/>
            <person name="Han C.S."/>
            <person name="Khouri H."/>
            <person name="Kiss H."/>
            <person name="Kothari S.P."/>
            <person name="Madupu R."/>
            <person name="Nelson K.E."/>
            <person name="Nelson W.C."/>
            <person name="Paulsen I."/>
            <person name="Penn K."/>
            <person name="Ren Q."/>
            <person name="Rosovitz M.J."/>
            <person name="Selengut J.D."/>
            <person name="Shrivastava S."/>
            <person name="Sullivan S.A."/>
            <person name="Tapia R."/>
            <person name="Thompson L.S."/>
            <person name="Watkins K.L."/>
            <person name="Yang Q."/>
            <person name="Yu C."/>
            <person name="Zafar N."/>
            <person name="Zhou L."/>
            <person name="Kuske C.R."/>
        </authorList>
    </citation>
    <scope>NUCLEOTIDE SEQUENCE [LARGE SCALE GENOMIC DNA]</scope>
    <source>
        <strain evidence="1 2">Ellin345</strain>
    </source>
</reference>
<proteinExistence type="predicted"/>
<name>Q1IU65_KORVE</name>
<dbReference type="AlphaFoldDB" id="Q1IU65"/>
<gene>
    <name evidence="1" type="ordered locus">Acid345_0580</name>
</gene>
<dbReference type="Proteomes" id="UP000002432">
    <property type="component" value="Chromosome"/>
</dbReference>
<dbReference type="STRING" id="204669.Acid345_0580"/>
<dbReference type="EnsemblBacteria" id="ABF39585">
    <property type="protein sequence ID" value="ABF39585"/>
    <property type="gene ID" value="Acid345_0580"/>
</dbReference>
<dbReference type="EMBL" id="CP000360">
    <property type="protein sequence ID" value="ABF39585.1"/>
    <property type="molecule type" value="Genomic_DNA"/>
</dbReference>
<evidence type="ECO:0000313" key="1">
    <source>
        <dbReference type="EMBL" id="ABF39585.1"/>
    </source>
</evidence>
<accession>Q1IU65</accession>
<dbReference type="KEGG" id="aba:Acid345_0580"/>
<dbReference type="HOGENOM" id="CLU_899495_0_0_0"/>